<protein>
    <recommendedName>
        <fullName evidence="1">J domain-containing protein</fullName>
    </recommendedName>
</protein>
<dbReference type="InterPro" id="IPR036869">
    <property type="entry name" value="J_dom_sf"/>
</dbReference>
<accession>A0AAD4LK40</accession>
<dbReference type="PROSITE" id="PS50076">
    <property type="entry name" value="DNAJ_2"/>
    <property type="match status" value="1"/>
</dbReference>
<dbReference type="SUPFAM" id="SSF46565">
    <property type="entry name" value="Chaperone J-domain"/>
    <property type="match status" value="1"/>
</dbReference>
<gene>
    <name evidence="2" type="ORF">EDB92DRAFT_1852347</name>
</gene>
<dbReference type="SMART" id="SM00271">
    <property type="entry name" value="DnaJ"/>
    <property type="match status" value="1"/>
</dbReference>
<dbReference type="InterPro" id="IPR001623">
    <property type="entry name" value="DnaJ_domain"/>
</dbReference>
<evidence type="ECO:0000313" key="2">
    <source>
        <dbReference type="EMBL" id="KAH8994031.1"/>
    </source>
</evidence>
<organism evidence="2 3">
    <name type="scientific">Lactarius akahatsu</name>
    <dbReference type="NCBI Taxonomy" id="416441"/>
    <lineage>
        <taxon>Eukaryota</taxon>
        <taxon>Fungi</taxon>
        <taxon>Dikarya</taxon>
        <taxon>Basidiomycota</taxon>
        <taxon>Agaricomycotina</taxon>
        <taxon>Agaricomycetes</taxon>
        <taxon>Russulales</taxon>
        <taxon>Russulaceae</taxon>
        <taxon>Lactarius</taxon>
    </lineage>
</organism>
<feature type="domain" description="J" evidence="1">
    <location>
        <begin position="43"/>
        <end position="136"/>
    </location>
</feature>
<dbReference type="CDD" id="cd06257">
    <property type="entry name" value="DnaJ"/>
    <property type="match status" value="1"/>
</dbReference>
<dbReference type="EMBL" id="JAKELL010000016">
    <property type="protein sequence ID" value="KAH8994031.1"/>
    <property type="molecule type" value="Genomic_DNA"/>
</dbReference>
<comment type="caution">
    <text evidence="2">The sequence shown here is derived from an EMBL/GenBank/DDBJ whole genome shotgun (WGS) entry which is preliminary data.</text>
</comment>
<dbReference type="Proteomes" id="UP001201163">
    <property type="component" value="Unassembled WGS sequence"/>
</dbReference>
<proteinExistence type="predicted"/>
<keyword evidence="3" id="KW-1185">Reference proteome</keyword>
<dbReference type="Gene3D" id="1.10.287.110">
    <property type="entry name" value="DnaJ domain"/>
    <property type="match status" value="1"/>
</dbReference>
<name>A0AAD4LK40_9AGAM</name>
<evidence type="ECO:0000259" key="1">
    <source>
        <dbReference type="PROSITE" id="PS50076"/>
    </source>
</evidence>
<sequence>MRVLSRPNIYWRSPHIANRIRHIVSSAPRSANPYPYPLNSNPTPHQIFHLPLSASQKEVKARYFELVRIYHPDSPVARAFPSEVSEARFHAISASYDVLRGHHPTLDSESPHATPPRFDLHAIWRAKQRHRQDPIGPADDRWKDGVLLGSLLVVRHSHSTTNLGLGD</sequence>
<dbReference type="AlphaFoldDB" id="A0AAD4LK40"/>
<evidence type="ECO:0000313" key="3">
    <source>
        <dbReference type="Proteomes" id="UP001201163"/>
    </source>
</evidence>
<dbReference type="Pfam" id="PF00226">
    <property type="entry name" value="DnaJ"/>
    <property type="match status" value="1"/>
</dbReference>
<reference evidence="2" key="1">
    <citation type="submission" date="2022-01" db="EMBL/GenBank/DDBJ databases">
        <title>Comparative genomics reveals a dynamic genome evolution in the ectomycorrhizal milk-cap (Lactarius) mushrooms.</title>
        <authorList>
            <consortium name="DOE Joint Genome Institute"/>
            <person name="Lebreton A."/>
            <person name="Tang N."/>
            <person name="Kuo A."/>
            <person name="LaButti K."/>
            <person name="Drula E."/>
            <person name="Barry K."/>
            <person name="Clum A."/>
            <person name="Lipzen A."/>
            <person name="Mousain D."/>
            <person name="Ng V."/>
            <person name="Wang R."/>
            <person name="Wang X."/>
            <person name="Dai Y."/>
            <person name="Henrissat B."/>
            <person name="Grigoriev I.V."/>
            <person name="Guerin-Laguette A."/>
            <person name="Yu F."/>
            <person name="Martin F.M."/>
        </authorList>
    </citation>
    <scope>NUCLEOTIDE SEQUENCE</scope>
    <source>
        <strain evidence="2">QP</strain>
    </source>
</reference>